<dbReference type="GeneID" id="18266948"/>
<dbReference type="RefSeq" id="YP_009001805.1">
    <property type="nucleotide sequence ID" value="NC_023442.1"/>
</dbReference>
<evidence type="ECO:0000256" key="1">
    <source>
        <dbReference type="ARBA" id="ARBA00008271"/>
    </source>
</evidence>
<evidence type="ECO:0000313" key="7">
    <source>
        <dbReference type="Proteomes" id="UP000214366"/>
    </source>
</evidence>
<evidence type="ECO:0000313" key="6">
    <source>
        <dbReference type="EMBL" id="AKN90998.1"/>
    </source>
</evidence>
<protein>
    <recommendedName>
        <fullName evidence="2">Late expression factor 11</fullName>
    </recommendedName>
</protein>
<dbReference type="Pfam" id="PF06385">
    <property type="entry name" value="Baculo_LEF-11"/>
    <property type="match status" value="1"/>
</dbReference>
<evidence type="ECO:0000313" key="5">
    <source>
        <dbReference type="EMBL" id="AHH82617.1"/>
    </source>
</evidence>
<organism evidence="5 7">
    <name type="scientific">Buzura suppressaria nuclear polyhedrosis virus</name>
    <name type="common">BsNPV</name>
    <dbReference type="NCBI Taxonomy" id="74320"/>
    <lineage>
        <taxon>Viruses</taxon>
        <taxon>Viruses incertae sedis</taxon>
        <taxon>Naldaviricetes</taxon>
        <taxon>Lefavirales</taxon>
        <taxon>Baculoviridae</taxon>
        <taxon>Alphabaculovirus</taxon>
        <taxon>Alphabaculovirus busuppressariae</taxon>
    </lineage>
</organism>
<dbReference type="Proteomes" id="UP000214366">
    <property type="component" value="Segment"/>
</dbReference>
<name>W5VS32_NPVBS</name>
<dbReference type="OrthoDB" id="15391at10239"/>
<accession>W5VS32</accession>
<reference evidence="5 7" key="2">
    <citation type="journal article" date="1997" name="Virus Res.">
        <title>Characterization of the ecdysteroid UDP-glucosyltransferase gene of a single nucleocapsid nucleopolyhedrovirus of Buzura suppressaria.</title>
        <authorList>
            <person name="Hu Z.H."/>
            <person name="Broer R."/>
            <person name="Westerlaken J."/>
            <person name="Martens J.W."/>
            <person name="Jin F."/>
            <person name="Jehle J.A."/>
            <person name="Wang L.M."/>
            <person name="Vlak J.M."/>
        </authorList>
    </citation>
    <scope>NUCLEOTIDE SEQUENCE [LARGE SCALE GENOMIC DNA]</scope>
    <source>
        <strain evidence="5">Hubei</strain>
    </source>
</reference>
<sequence length="127" mass="15265">MEMPPFENRTRHSARTDEHNEHCLTRSEVYALVREVINKRKHTDDTDSVCDHIDSPGFQAQINYIREILARTIVIENNNGVQCKRLDYHWNRFNDIFHKNSSLENEYRYCVNRNGWTRAPKYDRHSD</sequence>
<reference evidence="5 7" key="4">
    <citation type="journal article" date="1998" name="J. Gen. Virol.">
        <title>Distinct gene arrangement in the Buzura suppressaria single-nucleocapsid nucleopolyhedrovirus genome.</title>
        <authorList>
            <person name="Hu Z.H."/>
            <person name="Arif B.M."/>
            <person name="Jin F."/>
            <person name="Martens J.W."/>
            <person name="Chen X.W."/>
            <person name="Sun J.S."/>
            <person name="Zuidema D."/>
            <person name="Goldbach R.W."/>
            <person name="Vlak J.M."/>
        </authorList>
    </citation>
    <scope>NUCLEOTIDE SEQUENCE [LARGE SCALE GENOMIC DNA]</scope>
    <source>
        <strain evidence="5">Hubei</strain>
    </source>
</reference>
<comment type="similarity">
    <text evidence="1">Belongs to the baculoviridae LEF-11 family.</text>
</comment>
<evidence type="ECO:0000256" key="3">
    <source>
        <dbReference type="ARBA" id="ARBA00023015"/>
    </source>
</evidence>
<evidence type="ECO:0000256" key="2">
    <source>
        <dbReference type="ARBA" id="ARBA00017118"/>
    </source>
</evidence>
<dbReference type="KEGG" id="vg:18266948"/>
<dbReference type="GO" id="GO:0019058">
    <property type="term" value="P:viral life cycle"/>
    <property type="evidence" value="ECO:0007669"/>
    <property type="project" value="InterPro"/>
</dbReference>
<reference evidence="5 7" key="1">
    <citation type="journal article" date="1993" name="J. Gen. Virol.">
        <title>Nucleotide sequence of the Buzura suppressaria single nucleocapsid nuclear polyhedrosis virus polyhedrin gene.</title>
        <authorList>
            <person name="Hu Z.H."/>
            <person name="Liu M.F."/>
            <person name="Jin F."/>
            <person name="Wang Z.X."/>
            <person name="Liu X.Y."/>
            <person name="Li M.J."/>
            <person name="Liang B.F."/>
            <person name="Xie T.E."/>
        </authorList>
    </citation>
    <scope>NUCLEOTIDE SEQUENCE [LARGE SCALE GENOMIC DNA]</scope>
    <source>
        <strain evidence="5">Hubei</strain>
    </source>
</reference>
<reference evidence="5 7" key="5">
    <citation type="journal article" date="1998" name="Virus Res.">
        <title>Genetic organization of the HindIII-I region of the single-nucleocapsid nucleopolyhedrovirus of Buzura suppressaria.</title>
        <authorList>
            <person name="Hu Z.H."/>
            <person name="Arif B.M."/>
            <person name="Sun J.S."/>
            <person name="Chen X.W."/>
            <person name="Zuidema D."/>
            <person name="Goldbach R.W."/>
            <person name="Vlak J.M."/>
        </authorList>
    </citation>
    <scope>NUCLEOTIDE SEQUENCE [LARGE SCALE GENOMIC DNA]</scope>
    <source>
        <strain evidence="5">Hubei</strain>
    </source>
</reference>
<dbReference type="GO" id="GO:0006355">
    <property type="term" value="P:regulation of DNA-templated transcription"/>
    <property type="evidence" value="ECO:0007669"/>
    <property type="project" value="InterPro"/>
</dbReference>
<reference evidence="5 7" key="3">
    <citation type="journal article" date="1998" name="J. Gen. Virol.">
        <title>The single-nucleocapsid nucleopolyhedrovirus of Buzura suppressaria encodes a P10 protein.</title>
        <authorList>
            <person name="van Oers M.M."/>
            <person name="Hu Z."/>
            <person name="Arif B.M."/>
            <person name="van Strien E.A."/>
            <person name="van Lent J.W."/>
            <person name="Vlak J.M."/>
        </authorList>
    </citation>
    <scope>NUCLEOTIDE SEQUENCE [LARGE SCALE GENOMIC DNA]</scope>
    <source>
        <strain evidence="5">Hubei</strain>
    </source>
</reference>
<proteinExistence type="inferred from homology"/>
<keyword evidence="3" id="KW-0805">Transcription regulation</keyword>
<reference evidence="5 7" key="6">
    <citation type="journal article" date="2014" name="PLoS ONE">
        <title>Genome Sequence and Analysis of Buzura suppressaria Nucleopolyhedrovirus: A Group II Alphabaculovirus.</title>
        <authorList>
            <person name="Zhu Z."/>
            <person name="Yin F."/>
            <person name="Liu X."/>
            <person name="Hou D."/>
            <person name="Wang J."/>
            <person name="Zhang L."/>
            <person name="Arif B."/>
            <person name="Wang H."/>
            <person name="Deng F."/>
            <person name="Hu Z."/>
        </authorList>
    </citation>
    <scope>NUCLEOTIDE SEQUENCE [LARGE SCALE GENOMIC DNA]</scope>
    <source>
        <strain evidence="5">Hubei</strain>
    </source>
</reference>
<evidence type="ECO:0000256" key="4">
    <source>
        <dbReference type="ARBA" id="ARBA00023163"/>
    </source>
</evidence>
<reference evidence="6" key="7">
    <citation type="submission" date="2014-10" db="EMBL/GenBank/DDBJ databases">
        <authorList>
            <person name="Seo M.-J."/>
            <person name="Seok Y.J."/>
            <person name="Cha I.-T."/>
        </authorList>
    </citation>
    <scope>NUCLEOTIDE SEQUENCE</scope>
    <source>
        <strain evidence="6">Guangxi</strain>
    </source>
</reference>
<keyword evidence="4" id="KW-0804">Transcription</keyword>
<dbReference type="EMBL" id="KF611977">
    <property type="protein sequence ID" value="AHH82617.1"/>
    <property type="molecule type" value="Genomic_DNA"/>
</dbReference>
<organismHost>
    <name type="scientific">Lepidoptera</name>
    <name type="common">moths &amp; butterflies</name>
    <dbReference type="NCBI Taxonomy" id="7088"/>
</organismHost>
<keyword evidence="7" id="KW-1185">Reference proteome</keyword>
<dbReference type="EMBL" id="KM986882">
    <property type="protein sequence ID" value="AKN90998.1"/>
    <property type="molecule type" value="Genomic_DNA"/>
</dbReference>
<dbReference type="InterPro" id="IPR009429">
    <property type="entry name" value="Baculo_LEF-11"/>
</dbReference>